<dbReference type="Proteomes" id="UP000886822">
    <property type="component" value="Unassembled WGS sequence"/>
</dbReference>
<dbReference type="InterPro" id="IPR054252">
    <property type="entry name" value="Pam3_gp18"/>
</dbReference>
<protein>
    <recommendedName>
        <fullName evidence="2">Cyanophage baseplate Pam3 plug gp18 domain-containing protein</fullName>
    </recommendedName>
</protein>
<evidence type="ECO:0000259" key="2">
    <source>
        <dbReference type="Pfam" id="PF22479"/>
    </source>
</evidence>
<feature type="compositionally biased region" description="Acidic residues" evidence="1">
    <location>
        <begin position="123"/>
        <end position="150"/>
    </location>
</feature>
<dbReference type="EMBL" id="DXGJ01000004">
    <property type="protein sequence ID" value="HIW71047.1"/>
    <property type="molecule type" value="Genomic_DNA"/>
</dbReference>
<sequence>MYRNTFNFNKYQLPETFNVTLSGIDYEAEIWYNHVNDRLYITLRDENGDDLITSEKLVAGERLFAGVNDENLPREDLVMIDETGKSTVVNFANVNRDIWITEDETFSGEMDPGNTDEGIFNPDGDEANIDFDADETDEPETDDDLDELDDLSLIQNEGGGE</sequence>
<gene>
    <name evidence="3" type="ORF">H9875_00320</name>
</gene>
<organism evidence="3 4">
    <name type="scientific">Candidatus Levilactobacillus faecigallinarum</name>
    <dbReference type="NCBI Taxonomy" id="2838638"/>
    <lineage>
        <taxon>Bacteria</taxon>
        <taxon>Bacillati</taxon>
        <taxon>Bacillota</taxon>
        <taxon>Bacilli</taxon>
        <taxon>Lactobacillales</taxon>
        <taxon>Lactobacillaceae</taxon>
        <taxon>Levilactobacillus</taxon>
    </lineage>
</organism>
<accession>A0A9D1QRR3</accession>
<feature type="domain" description="Cyanophage baseplate Pam3 plug gp18" evidence="2">
    <location>
        <begin position="11"/>
        <end position="96"/>
    </location>
</feature>
<name>A0A9D1QRR3_9LACO</name>
<reference evidence="3" key="1">
    <citation type="journal article" date="2021" name="PeerJ">
        <title>Extensive microbial diversity within the chicken gut microbiome revealed by metagenomics and culture.</title>
        <authorList>
            <person name="Gilroy R."/>
            <person name="Ravi A."/>
            <person name="Getino M."/>
            <person name="Pursley I."/>
            <person name="Horton D.L."/>
            <person name="Alikhan N.F."/>
            <person name="Baker D."/>
            <person name="Gharbi K."/>
            <person name="Hall N."/>
            <person name="Watson M."/>
            <person name="Adriaenssens E.M."/>
            <person name="Foster-Nyarko E."/>
            <person name="Jarju S."/>
            <person name="Secka A."/>
            <person name="Antonio M."/>
            <person name="Oren A."/>
            <person name="Chaudhuri R.R."/>
            <person name="La Ragione R."/>
            <person name="Hildebrand F."/>
            <person name="Pallen M.J."/>
        </authorList>
    </citation>
    <scope>NUCLEOTIDE SEQUENCE</scope>
    <source>
        <strain evidence="3">CHK173-259</strain>
    </source>
</reference>
<dbReference type="AlphaFoldDB" id="A0A9D1QRR3"/>
<evidence type="ECO:0000313" key="3">
    <source>
        <dbReference type="EMBL" id="HIW71047.1"/>
    </source>
</evidence>
<evidence type="ECO:0000256" key="1">
    <source>
        <dbReference type="SAM" id="MobiDB-lite"/>
    </source>
</evidence>
<dbReference type="Pfam" id="PF22479">
    <property type="entry name" value="Pam3_gp18"/>
    <property type="match status" value="1"/>
</dbReference>
<evidence type="ECO:0000313" key="4">
    <source>
        <dbReference type="Proteomes" id="UP000886822"/>
    </source>
</evidence>
<feature type="region of interest" description="Disordered" evidence="1">
    <location>
        <begin position="106"/>
        <end position="161"/>
    </location>
</feature>
<comment type="caution">
    <text evidence="3">The sequence shown here is derived from an EMBL/GenBank/DDBJ whole genome shotgun (WGS) entry which is preliminary data.</text>
</comment>
<reference evidence="3" key="2">
    <citation type="submission" date="2021-04" db="EMBL/GenBank/DDBJ databases">
        <authorList>
            <person name="Gilroy R."/>
        </authorList>
    </citation>
    <scope>NUCLEOTIDE SEQUENCE</scope>
    <source>
        <strain evidence="3">CHK173-259</strain>
    </source>
</reference>
<proteinExistence type="predicted"/>